<dbReference type="Proteomes" id="UP000289738">
    <property type="component" value="Chromosome A02"/>
</dbReference>
<sequence length="143" mass="16055">MPGTIDPSTLRQYARCYIMLLIGGYLMTDKLNNLVHLRWLPLLADFQMCCGLSWGSMTYYSLCSVAHRGTTDIVRCTPLIEMLTDGLDCINGRMINEVAVQLSMVLGHGGCYTRMRSTNPPDLPDKIKHSWLVTTPDISILNE</sequence>
<organism evidence="1 2">
    <name type="scientific">Arachis hypogaea</name>
    <name type="common">Peanut</name>
    <dbReference type="NCBI Taxonomy" id="3818"/>
    <lineage>
        <taxon>Eukaryota</taxon>
        <taxon>Viridiplantae</taxon>
        <taxon>Streptophyta</taxon>
        <taxon>Embryophyta</taxon>
        <taxon>Tracheophyta</taxon>
        <taxon>Spermatophyta</taxon>
        <taxon>Magnoliopsida</taxon>
        <taxon>eudicotyledons</taxon>
        <taxon>Gunneridae</taxon>
        <taxon>Pentapetalae</taxon>
        <taxon>rosids</taxon>
        <taxon>fabids</taxon>
        <taxon>Fabales</taxon>
        <taxon>Fabaceae</taxon>
        <taxon>Papilionoideae</taxon>
        <taxon>50 kb inversion clade</taxon>
        <taxon>dalbergioids sensu lato</taxon>
        <taxon>Dalbergieae</taxon>
        <taxon>Pterocarpus clade</taxon>
        <taxon>Arachis</taxon>
    </lineage>
</organism>
<proteinExistence type="predicted"/>
<comment type="caution">
    <text evidence="1">The sequence shown here is derived from an EMBL/GenBank/DDBJ whole genome shotgun (WGS) entry which is preliminary data.</text>
</comment>
<name>A0A445E9J9_ARAHY</name>
<dbReference type="AlphaFoldDB" id="A0A445E9J9"/>
<evidence type="ECO:0008006" key="3">
    <source>
        <dbReference type="Google" id="ProtNLM"/>
    </source>
</evidence>
<evidence type="ECO:0000313" key="1">
    <source>
        <dbReference type="EMBL" id="RYR72121.1"/>
    </source>
</evidence>
<accession>A0A445E9J9</accession>
<keyword evidence="2" id="KW-1185">Reference proteome</keyword>
<gene>
    <name evidence="1" type="ORF">Ahy_A02g006330</name>
</gene>
<reference evidence="1 2" key="1">
    <citation type="submission" date="2019-01" db="EMBL/GenBank/DDBJ databases">
        <title>Sequencing of cultivated peanut Arachis hypogaea provides insights into genome evolution and oil improvement.</title>
        <authorList>
            <person name="Chen X."/>
        </authorList>
    </citation>
    <scope>NUCLEOTIDE SEQUENCE [LARGE SCALE GENOMIC DNA]</scope>
    <source>
        <strain evidence="2">cv. Fuhuasheng</strain>
        <tissue evidence="1">Leaves</tissue>
    </source>
</reference>
<protein>
    <recommendedName>
        <fullName evidence="3">Aminotransferase-like plant mobile domain-containing protein</fullName>
    </recommendedName>
</protein>
<evidence type="ECO:0000313" key="2">
    <source>
        <dbReference type="Proteomes" id="UP000289738"/>
    </source>
</evidence>
<dbReference type="EMBL" id="SDMP01000002">
    <property type="protein sequence ID" value="RYR72121.1"/>
    <property type="molecule type" value="Genomic_DNA"/>
</dbReference>